<sequence>MDAQQQMAEYCDLLYNRFGMYEEVAQATRLDRRTVTKYVLPTSREGTAPLSAEGTLAAIAVSGIRPHDSQHVRKMYGIVCLKVRSFAVELDGGR</sequence>
<name>A0A5A9X7Q9_9BACT</name>
<comment type="caution">
    <text evidence="1">The sequence shown here is derived from an EMBL/GenBank/DDBJ whole genome shotgun (WGS) entry which is preliminary data.</text>
</comment>
<organism evidence="1 2">
    <name type="scientific">Oryzomonas rubra</name>
    <dbReference type="NCBI Taxonomy" id="2509454"/>
    <lineage>
        <taxon>Bacteria</taxon>
        <taxon>Pseudomonadati</taxon>
        <taxon>Thermodesulfobacteriota</taxon>
        <taxon>Desulfuromonadia</taxon>
        <taxon>Geobacterales</taxon>
        <taxon>Geobacteraceae</taxon>
        <taxon>Oryzomonas</taxon>
    </lineage>
</organism>
<dbReference type="AlphaFoldDB" id="A0A5A9X7Q9"/>
<evidence type="ECO:0000313" key="2">
    <source>
        <dbReference type="Proteomes" id="UP000324298"/>
    </source>
</evidence>
<dbReference type="EMBL" id="SRSD01000010">
    <property type="protein sequence ID" value="KAA0888683.1"/>
    <property type="molecule type" value="Genomic_DNA"/>
</dbReference>
<evidence type="ECO:0000313" key="1">
    <source>
        <dbReference type="EMBL" id="KAA0888683.1"/>
    </source>
</evidence>
<accession>A0A5A9X7Q9</accession>
<dbReference type="Proteomes" id="UP000324298">
    <property type="component" value="Unassembled WGS sequence"/>
</dbReference>
<gene>
    <name evidence="1" type="ORF">ET418_14970</name>
</gene>
<protein>
    <submittedName>
        <fullName evidence="1">Uncharacterized protein</fullName>
    </submittedName>
</protein>
<keyword evidence="2" id="KW-1185">Reference proteome</keyword>
<reference evidence="1 2" key="1">
    <citation type="submission" date="2019-04" db="EMBL/GenBank/DDBJ databases">
        <title>Geobacter ruber sp. nov., ferric-reducing bacteria isolated from paddy soil.</title>
        <authorList>
            <person name="Xu Z."/>
            <person name="Masuda Y."/>
            <person name="Itoh H."/>
            <person name="Senoo K."/>
        </authorList>
    </citation>
    <scope>NUCLEOTIDE SEQUENCE [LARGE SCALE GENOMIC DNA]</scope>
    <source>
        <strain evidence="1 2">Red88</strain>
    </source>
</reference>
<proteinExistence type="predicted"/>
<dbReference type="RefSeq" id="WP_149308932.1">
    <property type="nucleotide sequence ID" value="NZ_SRSD01000010.1"/>
</dbReference>